<keyword evidence="2" id="KW-0812">Transmembrane</keyword>
<gene>
    <name evidence="3" type="ORF">PVAG01_03460</name>
</gene>
<feature type="region of interest" description="Disordered" evidence="1">
    <location>
        <begin position="202"/>
        <end position="221"/>
    </location>
</feature>
<feature type="region of interest" description="Disordered" evidence="1">
    <location>
        <begin position="234"/>
        <end position="265"/>
    </location>
</feature>
<dbReference type="Proteomes" id="UP001629113">
    <property type="component" value="Unassembled WGS sequence"/>
</dbReference>
<feature type="transmembrane region" description="Helical" evidence="2">
    <location>
        <begin position="20"/>
        <end position="39"/>
    </location>
</feature>
<feature type="transmembrane region" description="Helical" evidence="2">
    <location>
        <begin position="51"/>
        <end position="70"/>
    </location>
</feature>
<comment type="caution">
    <text evidence="3">The sequence shown here is derived from an EMBL/GenBank/DDBJ whole genome shotgun (WGS) entry which is preliminary data.</text>
</comment>
<dbReference type="EMBL" id="JBFCZG010000003">
    <property type="protein sequence ID" value="KAL3424178.1"/>
    <property type="molecule type" value="Genomic_DNA"/>
</dbReference>
<protein>
    <submittedName>
        <fullName evidence="3">Uncharacterized protein</fullName>
    </submittedName>
</protein>
<evidence type="ECO:0000256" key="1">
    <source>
        <dbReference type="SAM" id="MobiDB-lite"/>
    </source>
</evidence>
<name>A0ABR4PLR4_9HELO</name>
<evidence type="ECO:0000256" key="2">
    <source>
        <dbReference type="SAM" id="Phobius"/>
    </source>
</evidence>
<keyword evidence="4" id="KW-1185">Reference proteome</keyword>
<evidence type="ECO:0000313" key="4">
    <source>
        <dbReference type="Proteomes" id="UP001629113"/>
    </source>
</evidence>
<keyword evidence="2" id="KW-0472">Membrane</keyword>
<evidence type="ECO:0000313" key="3">
    <source>
        <dbReference type="EMBL" id="KAL3424178.1"/>
    </source>
</evidence>
<sequence>MSNTTALLQDCQIVGDADLYGLGVRVAVYAQAIVYLALASNRSTPRMALEVPSLITVLLILSVLVIRAIQGRLRPFDTMLALFSVGSLGSVAPLEEKAVIAARKKSLSGRIMHYAYNLSMAVQLLFGIWAVMNNLTLGPGQEHCRVWIYVFAKQTNQGWGMWMWKAYYWFVFVMLALKWLMENWSLIRPWILVALPKKKKKKETKANVKPKPDPSKSLHGQVDIKTKVDHQAAGAKVTAPPPLTKPSAAVISSDRGDPRESPRPMPTLTPLAPLELLPVKPKPDFLILASSFFWMVGFNIIGGELMIYWNRVQNVNSLDASGQTMALLAGVCTLVQFGWQLAGLSSA</sequence>
<feature type="transmembrane region" description="Helical" evidence="2">
    <location>
        <begin position="166"/>
        <end position="195"/>
    </location>
</feature>
<feature type="transmembrane region" description="Helical" evidence="2">
    <location>
        <begin position="114"/>
        <end position="132"/>
    </location>
</feature>
<feature type="compositionally biased region" description="Basic and acidic residues" evidence="1">
    <location>
        <begin position="204"/>
        <end position="221"/>
    </location>
</feature>
<feature type="transmembrane region" description="Helical" evidence="2">
    <location>
        <begin position="285"/>
        <end position="309"/>
    </location>
</feature>
<reference evidence="3 4" key="1">
    <citation type="submission" date="2024-06" db="EMBL/GenBank/DDBJ databases">
        <title>Complete genome of Phlyctema vagabunda strain 19-DSS-EL-015.</title>
        <authorList>
            <person name="Fiorenzani C."/>
        </authorList>
    </citation>
    <scope>NUCLEOTIDE SEQUENCE [LARGE SCALE GENOMIC DNA]</scope>
    <source>
        <strain evidence="3 4">19-DSS-EL-015</strain>
    </source>
</reference>
<feature type="transmembrane region" description="Helical" evidence="2">
    <location>
        <begin position="321"/>
        <end position="342"/>
    </location>
</feature>
<proteinExistence type="predicted"/>
<organism evidence="3 4">
    <name type="scientific">Phlyctema vagabunda</name>
    <dbReference type="NCBI Taxonomy" id="108571"/>
    <lineage>
        <taxon>Eukaryota</taxon>
        <taxon>Fungi</taxon>
        <taxon>Dikarya</taxon>
        <taxon>Ascomycota</taxon>
        <taxon>Pezizomycotina</taxon>
        <taxon>Leotiomycetes</taxon>
        <taxon>Helotiales</taxon>
        <taxon>Dermateaceae</taxon>
        <taxon>Phlyctema</taxon>
    </lineage>
</organism>
<accession>A0ABR4PLR4</accession>
<keyword evidence="2" id="KW-1133">Transmembrane helix</keyword>